<evidence type="ECO:0000256" key="4">
    <source>
        <dbReference type="ARBA" id="ARBA00022989"/>
    </source>
</evidence>
<feature type="transmembrane region" description="Helical" evidence="6">
    <location>
        <begin position="113"/>
        <end position="135"/>
    </location>
</feature>
<evidence type="ECO:0000313" key="8">
    <source>
        <dbReference type="Proteomes" id="UP000708298"/>
    </source>
</evidence>
<dbReference type="Pfam" id="PF01810">
    <property type="entry name" value="LysE"/>
    <property type="match status" value="1"/>
</dbReference>
<reference evidence="7" key="1">
    <citation type="journal article" date="2021" name="Microorganisms">
        <title>Acidisoma silvae sp. nov. and Acidisomacellulosilytica sp. nov., Two Acidophilic Bacteria Isolated from Decaying Wood, Hydrolyzing Cellulose and Producing Poly-3-hydroxybutyrate.</title>
        <authorList>
            <person name="Mieszkin S."/>
            <person name="Pouder E."/>
            <person name="Uroz S."/>
            <person name="Simon-Colin C."/>
            <person name="Alain K."/>
        </authorList>
    </citation>
    <scope>NUCLEOTIDE SEQUENCE</scope>
    <source>
        <strain evidence="7">HW T2.11</strain>
    </source>
</reference>
<feature type="transmembrane region" description="Helical" evidence="6">
    <location>
        <begin position="46"/>
        <end position="68"/>
    </location>
</feature>
<keyword evidence="8" id="KW-1185">Reference proteome</keyword>
<keyword evidence="5 6" id="KW-0472">Membrane</keyword>
<feature type="transmembrane region" description="Helical" evidence="6">
    <location>
        <begin position="75"/>
        <end position="93"/>
    </location>
</feature>
<dbReference type="EMBL" id="JAESVB010000001">
    <property type="protein sequence ID" value="MCB8874056.1"/>
    <property type="molecule type" value="Genomic_DNA"/>
</dbReference>
<dbReference type="InterPro" id="IPR001123">
    <property type="entry name" value="LeuE-type"/>
</dbReference>
<evidence type="ECO:0000313" key="7">
    <source>
        <dbReference type="EMBL" id="MCB8874056.1"/>
    </source>
</evidence>
<protein>
    <submittedName>
        <fullName evidence="7">LysE family translocator</fullName>
    </submittedName>
</protein>
<evidence type="ECO:0000256" key="1">
    <source>
        <dbReference type="ARBA" id="ARBA00004651"/>
    </source>
</evidence>
<evidence type="ECO:0000256" key="6">
    <source>
        <dbReference type="SAM" id="Phobius"/>
    </source>
</evidence>
<dbReference type="GO" id="GO:0015171">
    <property type="term" value="F:amino acid transmembrane transporter activity"/>
    <property type="evidence" value="ECO:0007669"/>
    <property type="project" value="TreeGrafter"/>
</dbReference>
<reference evidence="7" key="2">
    <citation type="submission" date="2021-01" db="EMBL/GenBank/DDBJ databases">
        <authorList>
            <person name="Mieszkin S."/>
            <person name="Pouder E."/>
            <person name="Alain K."/>
        </authorList>
    </citation>
    <scope>NUCLEOTIDE SEQUENCE</scope>
    <source>
        <strain evidence="7">HW T2.11</strain>
    </source>
</reference>
<comment type="subcellular location">
    <subcellularLocation>
        <location evidence="1">Cell membrane</location>
        <topology evidence="1">Multi-pass membrane protein</topology>
    </subcellularLocation>
</comment>
<sequence length="208" mass="21732">MTLASDLLTFTLAASLLTITPGLDTALVLRTLAANGPAQAFKAACGVALGCLAWGLIVAAGLGALLAASRLAYDALRWVGAVYLFYLGAKLILSPRRQGLAASMANQPAASRAWARGFLTNILNPKVGIFYVSFLPQFIPAHMNVSAMIVALASIHVLLGIAWFGLLIAGARAMLPVLQKPRVVAAMDRLTGCVFIAFGLKLALGDRA</sequence>
<dbReference type="RefSeq" id="WP_227319711.1">
    <property type="nucleotide sequence ID" value="NZ_JAESVB010000001.1"/>
</dbReference>
<evidence type="ECO:0000256" key="5">
    <source>
        <dbReference type="ARBA" id="ARBA00023136"/>
    </source>
</evidence>
<evidence type="ECO:0000256" key="2">
    <source>
        <dbReference type="ARBA" id="ARBA00022475"/>
    </source>
</evidence>
<keyword evidence="3 6" id="KW-0812">Transmembrane</keyword>
<keyword evidence="4 6" id="KW-1133">Transmembrane helix</keyword>
<proteinExistence type="predicted"/>
<dbReference type="Proteomes" id="UP000708298">
    <property type="component" value="Unassembled WGS sequence"/>
</dbReference>
<evidence type="ECO:0000256" key="3">
    <source>
        <dbReference type="ARBA" id="ARBA00022692"/>
    </source>
</evidence>
<dbReference type="PANTHER" id="PTHR30086">
    <property type="entry name" value="ARGININE EXPORTER PROTEIN ARGO"/>
    <property type="match status" value="1"/>
</dbReference>
<gene>
    <name evidence="7" type="ORF">ASILVAE211_02590</name>
</gene>
<comment type="caution">
    <text evidence="7">The sequence shown here is derived from an EMBL/GenBank/DDBJ whole genome shotgun (WGS) entry which is preliminary data.</text>
</comment>
<accession>A0A963YNY2</accession>
<keyword evidence="2" id="KW-1003">Cell membrane</keyword>
<dbReference type="GO" id="GO:0005886">
    <property type="term" value="C:plasma membrane"/>
    <property type="evidence" value="ECO:0007669"/>
    <property type="project" value="UniProtKB-SubCell"/>
</dbReference>
<dbReference type="AlphaFoldDB" id="A0A963YNY2"/>
<organism evidence="7 8">
    <name type="scientific">Acidisoma silvae</name>
    <dbReference type="NCBI Taxonomy" id="2802396"/>
    <lineage>
        <taxon>Bacteria</taxon>
        <taxon>Pseudomonadati</taxon>
        <taxon>Pseudomonadota</taxon>
        <taxon>Alphaproteobacteria</taxon>
        <taxon>Acetobacterales</taxon>
        <taxon>Acidocellaceae</taxon>
        <taxon>Acidisoma</taxon>
    </lineage>
</organism>
<name>A0A963YNY2_9PROT</name>
<dbReference type="PIRSF" id="PIRSF006324">
    <property type="entry name" value="LeuE"/>
    <property type="match status" value="1"/>
</dbReference>
<dbReference type="PANTHER" id="PTHR30086:SF20">
    <property type="entry name" value="ARGININE EXPORTER PROTEIN ARGO-RELATED"/>
    <property type="match status" value="1"/>
</dbReference>
<feature type="transmembrane region" description="Helical" evidence="6">
    <location>
        <begin position="147"/>
        <end position="171"/>
    </location>
</feature>